<feature type="compositionally biased region" description="Gly residues" evidence="1">
    <location>
        <begin position="209"/>
        <end position="219"/>
    </location>
</feature>
<keyword evidence="2" id="KW-1133">Transmembrane helix</keyword>
<feature type="region of interest" description="Disordered" evidence="1">
    <location>
        <begin position="100"/>
        <end position="228"/>
    </location>
</feature>
<protein>
    <submittedName>
        <fullName evidence="3">Uncharacterized protein</fullName>
    </submittedName>
</protein>
<evidence type="ECO:0000256" key="2">
    <source>
        <dbReference type="SAM" id="Phobius"/>
    </source>
</evidence>
<evidence type="ECO:0000256" key="1">
    <source>
        <dbReference type="SAM" id="MobiDB-lite"/>
    </source>
</evidence>
<dbReference type="PANTHER" id="PTHR37186">
    <property type="entry name" value="OS06G0524500 PROTEIN"/>
    <property type="match status" value="1"/>
</dbReference>
<dbReference type="Proteomes" id="UP000324897">
    <property type="component" value="Chromosome 3"/>
</dbReference>
<feature type="compositionally biased region" description="Pro residues" evidence="1">
    <location>
        <begin position="186"/>
        <end position="198"/>
    </location>
</feature>
<sequence>MSDSSGAPLLVWDCGSALYDSYELTAFKRQLDATVLACGRSLSMPHLSAGAGVAGAHQHHQQPAGGRRKRRLPALFRRLFSKVIRLRLFTAVARARAARYGTGGDYSGGAGSPWSGSGALTSIPEEEQSPEKGSSPVVDHGPSALRKAQSERFIGSKTASSMVQFEPIRPRSQRVRTEMASQEKPTTPPPPPPQPPAPEGGVARARGPVSGGAHAGGSGYPHPPDAAIPDAATLRDQWRFAVRQYSRWYSHAWGTAILAGGAFFALGWLVKGSNPLPSRAEPHADADTKGNAVAAESEECVYCFIAWKIRGELKCVEQFQMVSIPALLVPHCLVELLSLNHPHDIILFSITGFPRFEWQCPVADVMNWKTSLSDLRKEYSKVVSVRFLFWQEWQPITVSFSSFDKKGCPDKRDCEVVRREVPSSGSEHLVVVDLEMDEAGKAWPMITVIHT</sequence>
<keyword evidence="4" id="KW-1185">Reference proteome</keyword>
<feature type="compositionally biased region" description="Gly residues" evidence="1">
    <location>
        <begin position="101"/>
        <end position="111"/>
    </location>
</feature>
<dbReference type="OrthoDB" id="1433814at2759"/>
<organism evidence="3 4">
    <name type="scientific">Eragrostis curvula</name>
    <name type="common">weeping love grass</name>
    <dbReference type="NCBI Taxonomy" id="38414"/>
    <lineage>
        <taxon>Eukaryota</taxon>
        <taxon>Viridiplantae</taxon>
        <taxon>Streptophyta</taxon>
        <taxon>Embryophyta</taxon>
        <taxon>Tracheophyta</taxon>
        <taxon>Spermatophyta</taxon>
        <taxon>Magnoliopsida</taxon>
        <taxon>Liliopsida</taxon>
        <taxon>Poales</taxon>
        <taxon>Poaceae</taxon>
        <taxon>PACMAD clade</taxon>
        <taxon>Chloridoideae</taxon>
        <taxon>Eragrostideae</taxon>
        <taxon>Eragrostidinae</taxon>
        <taxon>Eragrostis</taxon>
    </lineage>
</organism>
<dbReference type="PANTHER" id="PTHR37186:SF1">
    <property type="entry name" value="OS06G0524500 PROTEIN"/>
    <property type="match status" value="1"/>
</dbReference>
<dbReference type="AlphaFoldDB" id="A0A5J9TCB5"/>
<feature type="non-terminal residue" evidence="3">
    <location>
        <position position="1"/>
    </location>
</feature>
<proteinExistence type="predicted"/>
<reference evidence="3 4" key="1">
    <citation type="journal article" date="2019" name="Sci. Rep.">
        <title>A high-quality genome of Eragrostis curvula grass provides insights into Poaceae evolution and supports new strategies to enhance forage quality.</title>
        <authorList>
            <person name="Carballo J."/>
            <person name="Santos B.A.C.M."/>
            <person name="Zappacosta D."/>
            <person name="Garbus I."/>
            <person name="Selva J.P."/>
            <person name="Gallo C.A."/>
            <person name="Diaz A."/>
            <person name="Albertini E."/>
            <person name="Caccamo M."/>
            <person name="Echenique V."/>
        </authorList>
    </citation>
    <scope>NUCLEOTIDE SEQUENCE [LARGE SCALE GENOMIC DNA]</scope>
    <source>
        <strain evidence="4">cv. Victoria</strain>
        <tissue evidence="3">Leaf</tissue>
    </source>
</reference>
<keyword evidence="2" id="KW-0472">Membrane</keyword>
<accession>A0A5J9TCB5</accession>
<gene>
    <name evidence="3" type="ORF">EJB05_42370</name>
</gene>
<keyword evidence="2" id="KW-0812">Transmembrane</keyword>
<evidence type="ECO:0000313" key="3">
    <source>
        <dbReference type="EMBL" id="TVU08942.1"/>
    </source>
</evidence>
<dbReference type="EMBL" id="RWGY01000039">
    <property type="protein sequence ID" value="TVU08942.1"/>
    <property type="molecule type" value="Genomic_DNA"/>
</dbReference>
<dbReference type="Gramene" id="TVU08942">
    <property type="protein sequence ID" value="TVU08942"/>
    <property type="gene ID" value="EJB05_42370"/>
</dbReference>
<comment type="caution">
    <text evidence="3">The sequence shown here is derived from an EMBL/GenBank/DDBJ whole genome shotgun (WGS) entry which is preliminary data.</text>
</comment>
<name>A0A5J9TCB5_9POAL</name>
<evidence type="ECO:0000313" key="4">
    <source>
        <dbReference type="Proteomes" id="UP000324897"/>
    </source>
</evidence>
<feature type="transmembrane region" description="Helical" evidence="2">
    <location>
        <begin position="248"/>
        <end position="270"/>
    </location>
</feature>